<name>A0A0Q0D053_9PSED</name>
<protein>
    <submittedName>
        <fullName evidence="1">Uncharacterized protein</fullName>
    </submittedName>
</protein>
<organism evidence="1 2">
    <name type="scientific">Pseudomonas syringae pv. viburni</name>
    <dbReference type="NCBI Taxonomy" id="251703"/>
    <lineage>
        <taxon>Bacteria</taxon>
        <taxon>Pseudomonadati</taxon>
        <taxon>Pseudomonadota</taxon>
        <taxon>Gammaproteobacteria</taxon>
        <taxon>Pseudomonadales</taxon>
        <taxon>Pseudomonadaceae</taxon>
        <taxon>Pseudomonas</taxon>
    </lineage>
</organism>
<dbReference type="Proteomes" id="UP000050317">
    <property type="component" value="Unassembled WGS sequence"/>
</dbReference>
<comment type="caution">
    <text evidence="1">The sequence shown here is derived from an EMBL/GenBank/DDBJ whole genome shotgun (WGS) entry which is preliminary data.</text>
</comment>
<accession>A0A0Q0D053</accession>
<evidence type="ECO:0000313" key="2">
    <source>
        <dbReference type="Proteomes" id="UP000050317"/>
    </source>
</evidence>
<gene>
    <name evidence="1" type="ORF">ALO40_01930</name>
</gene>
<dbReference type="RefSeq" id="WP_235811289.1">
    <property type="nucleotide sequence ID" value="NZ_LJRR01000228.1"/>
</dbReference>
<dbReference type="PATRIC" id="fig|251703.9.peg.2705"/>
<evidence type="ECO:0000313" key="1">
    <source>
        <dbReference type="EMBL" id="KPZ15419.1"/>
    </source>
</evidence>
<dbReference type="EMBL" id="LJRR01000228">
    <property type="protein sequence ID" value="KPZ15419.1"/>
    <property type="molecule type" value="Genomic_DNA"/>
</dbReference>
<proteinExistence type="predicted"/>
<sequence length="122" mass="13263">MIVKQCEWISKDAKEAMLTISDGKMQCAAFSHPCYRSAGDVLLEPLLAVSIKNIAKMKSDSQPCIRCLRDGLAHEFLAEVTNLEKSLVVAGTFIIELDDALPGDISLGDMISFSCGRLDVIS</sequence>
<reference evidence="1 2" key="1">
    <citation type="submission" date="2015-09" db="EMBL/GenBank/DDBJ databases">
        <title>Genome announcement of multiple Pseudomonas syringae strains.</title>
        <authorList>
            <person name="Thakur S."/>
            <person name="Wang P.W."/>
            <person name="Gong Y."/>
            <person name="Weir B.S."/>
            <person name="Guttman D.S."/>
        </authorList>
    </citation>
    <scope>NUCLEOTIDE SEQUENCE [LARGE SCALE GENOMIC DNA]</scope>
    <source>
        <strain evidence="1 2">ICMP3963</strain>
    </source>
</reference>
<dbReference type="AlphaFoldDB" id="A0A0Q0D053"/>